<dbReference type="RefSeq" id="WP_095517177.1">
    <property type="nucleotide sequence ID" value="NZ_NPKH01000003.1"/>
</dbReference>
<evidence type="ECO:0000313" key="1">
    <source>
        <dbReference type="EMBL" id="PAP97288.1"/>
    </source>
</evidence>
<dbReference type="Proteomes" id="UP000215931">
    <property type="component" value="Unassembled WGS sequence"/>
</dbReference>
<evidence type="ECO:0000313" key="2">
    <source>
        <dbReference type="Proteomes" id="UP000215931"/>
    </source>
</evidence>
<sequence>MVAVDPPGTKGQSDDGDEIGIIVAGKGIDGRAYVLADRIYMLSPDGWGRRAVDAHHGGWSQTPDKVKADRIVAERNFGGVMVEHVIKTIEPTAPCEEVTASRGKKGRVSHVRSIPELENQMCLIAPEGYVSEG</sequence>
<dbReference type="OrthoDB" id="4519042at2"/>
<comment type="caution">
    <text evidence="1">The sequence shown here is derived from an EMBL/GenBank/DDBJ whole genome shotgun (WGS) entry which is preliminary data.</text>
</comment>
<name>A0A271KN75_9HYPH</name>
<keyword evidence="2" id="KW-1185">Reference proteome</keyword>
<reference evidence="1 2" key="1">
    <citation type="submission" date="2017-08" db="EMBL/GenBank/DDBJ databases">
        <title>Mesorhizobium wenxinae sp. nov., a novel rhizobial species isolated from root nodules of chickpea (Cicer arietinum L.).</title>
        <authorList>
            <person name="Zhang J."/>
        </authorList>
    </citation>
    <scope>NUCLEOTIDE SEQUENCE [LARGE SCALE GENOMIC DNA]</scope>
    <source>
        <strain evidence="2">WYCCWR 10019</strain>
    </source>
</reference>
<evidence type="ECO:0008006" key="3">
    <source>
        <dbReference type="Google" id="ProtNLM"/>
    </source>
</evidence>
<protein>
    <recommendedName>
        <fullName evidence="3">Terminase large subunit gp17-like C-terminal domain-containing protein</fullName>
    </recommendedName>
</protein>
<organism evidence="1 2">
    <name type="scientific">Mesorhizobium wenxiniae</name>
    <dbReference type="NCBI Taxonomy" id="2014805"/>
    <lineage>
        <taxon>Bacteria</taxon>
        <taxon>Pseudomonadati</taxon>
        <taxon>Pseudomonadota</taxon>
        <taxon>Alphaproteobacteria</taxon>
        <taxon>Hyphomicrobiales</taxon>
        <taxon>Phyllobacteriaceae</taxon>
        <taxon>Mesorhizobium</taxon>
    </lineage>
</organism>
<gene>
    <name evidence="1" type="ORF">CIT31_01525</name>
</gene>
<dbReference type="EMBL" id="NPKH01000003">
    <property type="protein sequence ID" value="PAP97288.1"/>
    <property type="molecule type" value="Genomic_DNA"/>
</dbReference>
<accession>A0A271KN75</accession>
<proteinExistence type="predicted"/>
<dbReference type="AlphaFoldDB" id="A0A271KN75"/>